<dbReference type="AlphaFoldDB" id="A0A0N5D4G9"/>
<keyword evidence="3" id="KW-1185">Reference proteome</keyword>
<dbReference type="EMBL" id="UYYF01004552">
    <property type="protein sequence ID" value="VDN05349.1"/>
    <property type="molecule type" value="Genomic_DNA"/>
</dbReference>
<dbReference type="OrthoDB" id="5836743at2759"/>
<reference evidence="4" key="1">
    <citation type="submission" date="2017-02" db="UniProtKB">
        <authorList>
            <consortium name="WormBaseParasite"/>
        </authorList>
    </citation>
    <scope>IDENTIFICATION</scope>
</reference>
<evidence type="ECO:0000313" key="4">
    <source>
        <dbReference type="WBParaSite" id="TCLT_0000786201-mRNA-1"/>
    </source>
</evidence>
<dbReference type="WBParaSite" id="TCLT_0000786201-mRNA-1">
    <property type="protein sequence ID" value="TCLT_0000786201-mRNA-1"/>
    <property type="gene ID" value="TCLT_0000786201"/>
</dbReference>
<accession>A0A0N5D4G9</accession>
<sequence length="147" mass="16718">MQGLDPAVGPRMPVSKNNTVNSMNYNANLIKPKDGSNAKENLANEKIVEDQTQVDESTNNTNKEQAEIIPMDRVKKMGNIDAVRKRNKAELEKELEEIKSIHEMDNAKPFNAIMNTDLHVTIDEKKCKLYETYDEPTVDDEVEDQLI</sequence>
<name>A0A0N5D4G9_THECL</name>
<evidence type="ECO:0000313" key="2">
    <source>
        <dbReference type="EMBL" id="VDN05349.1"/>
    </source>
</evidence>
<evidence type="ECO:0000256" key="1">
    <source>
        <dbReference type="SAM" id="MobiDB-lite"/>
    </source>
</evidence>
<gene>
    <name evidence="2" type="ORF">TCLT_LOCUS7851</name>
</gene>
<evidence type="ECO:0000313" key="3">
    <source>
        <dbReference type="Proteomes" id="UP000276776"/>
    </source>
</evidence>
<dbReference type="Proteomes" id="UP000276776">
    <property type="component" value="Unassembled WGS sequence"/>
</dbReference>
<feature type="region of interest" description="Disordered" evidence="1">
    <location>
        <begin position="1"/>
        <end position="20"/>
    </location>
</feature>
<protein>
    <submittedName>
        <fullName evidence="4">EB1 C-terminal domain-containing protein</fullName>
    </submittedName>
</protein>
<proteinExistence type="predicted"/>
<reference evidence="2 3" key="2">
    <citation type="submission" date="2018-11" db="EMBL/GenBank/DDBJ databases">
        <authorList>
            <consortium name="Pathogen Informatics"/>
        </authorList>
    </citation>
    <scope>NUCLEOTIDE SEQUENCE [LARGE SCALE GENOMIC DNA]</scope>
</reference>
<organism evidence="4">
    <name type="scientific">Thelazia callipaeda</name>
    <name type="common">Oriental eyeworm</name>
    <name type="synonym">Parasitic nematode</name>
    <dbReference type="NCBI Taxonomy" id="103827"/>
    <lineage>
        <taxon>Eukaryota</taxon>
        <taxon>Metazoa</taxon>
        <taxon>Ecdysozoa</taxon>
        <taxon>Nematoda</taxon>
        <taxon>Chromadorea</taxon>
        <taxon>Rhabditida</taxon>
        <taxon>Spirurina</taxon>
        <taxon>Spiruromorpha</taxon>
        <taxon>Thelazioidea</taxon>
        <taxon>Thelaziidae</taxon>
        <taxon>Thelazia</taxon>
    </lineage>
</organism>